<evidence type="ECO:0000256" key="4">
    <source>
        <dbReference type="ARBA" id="ARBA00022884"/>
    </source>
</evidence>
<keyword evidence="2 5" id="KW-0808">Transferase</keyword>
<dbReference type="InterPro" id="IPR029063">
    <property type="entry name" value="SAM-dependent_MTases_sf"/>
</dbReference>
<dbReference type="PANTHER" id="PTHR22807:SF30">
    <property type="entry name" value="28S RRNA (CYTOSINE(4447)-C(5))-METHYLTRANSFERASE-RELATED"/>
    <property type="match status" value="1"/>
</dbReference>
<sequence>MLPVMALAPQEHERILDMCSAPGGKTSYMAQLVKNTGVILANDANAQQLKSVVGNLPQLG</sequence>
<accession>A0ABQ9UHC1</accession>
<comment type="caution">
    <text evidence="7">The sequence shown here is derived from an EMBL/GenBank/DDBJ whole genome shotgun (WGS) entry which is preliminary data.</text>
</comment>
<feature type="binding site" evidence="5">
    <location>
        <position position="43"/>
    </location>
    <ligand>
        <name>S-adenosyl-L-methionine</name>
        <dbReference type="ChEBI" id="CHEBI:59789"/>
    </ligand>
</feature>
<evidence type="ECO:0000256" key="1">
    <source>
        <dbReference type="ARBA" id="ARBA00022603"/>
    </source>
</evidence>
<dbReference type="InterPro" id="IPR023267">
    <property type="entry name" value="RCMT"/>
</dbReference>
<evidence type="ECO:0000259" key="6">
    <source>
        <dbReference type="PROSITE" id="PS51686"/>
    </source>
</evidence>
<keyword evidence="4 5" id="KW-0694">RNA-binding</keyword>
<dbReference type="Proteomes" id="UP001266305">
    <property type="component" value="Unassembled WGS sequence"/>
</dbReference>
<evidence type="ECO:0000313" key="7">
    <source>
        <dbReference type="EMBL" id="KAK2096455.1"/>
    </source>
</evidence>
<feature type="non-terminal residue" evidence="7">
    <location>
        <position position="60"/>
    </location>
</feature>
<feature type="domain" description="SAM-dependent MTase RsmB/NOP-type" evidence="6">
    <location>
        <begin position="1"/>
        <end position="60"/>
    </location>
</feature>
<dbReference type="PANTHER" id="PTHR22807">
    <property type="entry name" value="NOP2 YEAST -RELATED NOL1/NOP2/FMU SUN DOMAIN-CONTAINING"/>
    <property type="match status" value="1"/>
</dbReference>
<evidence type="ECO:0000256" key="3">
    <source>
        <dbReference type="ARBA" id="ARBA00022691"/>
    </source>
</evidence>
<dbReference type="EMBL" id="JASSZA010000012">
    <property type="protein sequence ID" value="KAK2096455.1"/>
    <property type="molecule type" value="Genomic_DNA"/>
</dbReference>
<evidence type="ECO:0000256" key="5">
    <source>
        <dbReference type="PROSITE-ProRule" id="PRU01023"/>
    </source>
</evidence>
<dbReference type="Pfam" id="PF01189">
    <property type="entry name" value="Methyltr_RsmB-F"/>
    <property type="match status" value="1"/>
</dbReference>
<keyword evidence="1 5" id="KW-0489">Methyltransferase</keyword>
<feature type="binding site" evidence="5">
    <location>
        <begin position="19"/>
        <end position="25"/>
    </location>
    <ligand>
        <name>S-adenosyl-L-methionine</name>
        <dbReference type="ChEBI" id="CHEBI:59789"/>
    </ligand>
</feature>
<dbReference type="Gene3D" id="3.40.50.150">
    <property type="entry name" value="Vaccinia Virus protein VP39"/>
    <property type="match status" value="1"/>
</dbReference>
<comment type="similarity">
    <text evidence="5">Belongs to the class I-like SAM-binding methyltransferase superfamily. RsmB/NOP family.</text>
</comment>
<comment type="caution">
    <text evidence="5">Lacks conserved residue(s) required for the propagation of feature annotation.</text>
</comment>
<dbReference type="InterPro" id="IPR049560">
    <property type="entry name" value="MeTrfase_RsmB-F_NOP2_cat"/>
</dbReference>
<proteinExistence type="inferred from homology"/>
<evidence type="ECO:0000313" key="8">
    <source>
        <dbReference type="Proteomes" id="UP001266305"/>
    </source>
</evidence>
<evidence type="ECO:0000256" key="2">
    <source>
        <dbReference type="ARBA" id="ARBA00022679"/>
    </source>
</evidence>
<reference evidence="7 8" key="1">
    <citation type="submission" date="2023-05" db="EMBL/GenBank/DDBJ databases">
        <title>B98-5 Cell Line De Novo Hybrid Assembly: An Optical Mapping Approach.</title>
        <authorList>
            <person name="Kananen K."/>
            <person name="Auerbach J.A."/>
            <person name="Kautto E."/>
            <person name="Blachly J.S."/>
        </authorList>
    </citation>
    <scope>NUCLEOTIDE SEQUENCE [LARGE SCALE GENOMIC DNA]</scope>
    <source>
        <strain evidence="7">B95-8</strain>
        <tissue evidence="7">Cell line</tissue>
    </source>
</reference>
<dbReference type="SUPFAM" id="SSF53335">
    <property type="entry name" value="S-adenosyl-L-methionine-dependent methyltransferases"/>
    <property type="match status" value="1"/>
</dbReference>
<gene>
    <name evidence="7" type="primary">NOP2_3</name>
    <name evidence="7" type="ORF">P7K49_025489</name>
</gene>
<dbReference type="PROSITE" id="PS51686">
    <property type="entry name" value="SAM_MT_RSMB_NOP"/>
    <property type="match status" value="1"/>
</dbReference>
<organism evidence="7 8">
    <name type="scientific">Saguinus oedipus</name>
    <name type="common">Cotton-top tamarin</name>
    <name type="synonym">Oedipomidas oedipus</name>
    <dbReference type="NCBI Taxonomy" id="9490"/>
    <lineage>
        <taxon>Eukaryota</taxon>
        <taxon>Metazoa</taxon>
        <taxon>Chordata</taxon>
        <taxon>Craniata</taxon>
        <taxon>Vertebrata</taxon>
        <taxon>Euteleostomi</taxon>
        <taxon>Mammalia</taxon>
        <taxon>Eutheria</taxon>
        <taxon>Euarchontoglires</taxon>
        <taxon>Primates</taxon>
        <taxon>Haplorrhini</taxon>
        <taxon>Platyrrhini</taxon>
        <taxon>Cebidae</taxon>
        <taxon>Callitrichinae</taxon>
        <taxon>Saguinus</taxon>
    </lineage>
</organism>
<dbReference type="InterPro" id="IPR001678">
    <property type="entry name" value="MeTrfase_RsmB-F_NOP2_dom"/>
</dbReference>
<protein>
    <submittedName>
        <fullName evidence="7">rRNA (Cytosine-C5-)-methyltransferase nop2</fullName>
    </submittedName>
</protein>
<keyword evidence="3 5" id="KW-0949">S-adenosyl-L-methionine</keyword>
<keyword evidence="8" id="KW-1185">Reference proteome</keyword>
<name>A0ABQ9UHC1_SAGOE</name>